<name>A0A4P9YGJ4_ROZAC</name>
<gene>
    <name evidence="8" type="ORF">ROZALSC1DRAFT_24188</name>
</gene>
<evidence type="ECO:0008006" key="10">
    <source>
        <dbReference type="Google" id="ProtNLM"/>
    </source>
</evidence>
<evidence type="ECO:0000256" key="4">
    <source>
        <dbReference type="ARBA" id="ARBA00023069"/>
    </source>
</evidence>
<evidence type="ECO:0000256" key="3">
    <source>
        <dbReference type="ARBA" id="ARBA00022490"/>
    </source>
</evidence>
<evidence type="ECO:0000259" key="7">
    <source>
        <dbReference type="Pfam" id="PF23277"/>
    </source>
</evidence>
<keyword evidence="4" id="KW-0969">Cilium</keyword>
<evidence type="ECO:0000259" key="6">
    <source>
        <dbReference type="Pfam" id="PF22544"/>
    </source>
</evidence>
<dbReference type="GO" id="GO:0003341">
    <property type="term" value="P:cilium movement"/>
    <property type="evidence" value="ECO:0007669"/>
    <property type="project" value="TreeGrafter"/>
</dbReference>
<evidence type="ECO:0000313" key="9">
    <source>
        <dbReference type="Proteomes" id="UP000281549"/>
    </source>
</evidence>
<feature type="non-terminal residue" evidence="8">
    <location>
        <position position="352"/>
    </location>
</feature>
<dbReference type="InterPro" id="IPR053879">
    <property type="entry name" value="HYDIN_VesB_CFA65-like_Ig"/>
</dbReference>
<dbReference type="AlphaFoldDB" id="A0A4P9YGJ4"/>
<dbReference type="Proteomes" id="UP000281549">
    <property type="component" value="Unassembled WGS sequence"/>
</dbReference>
<dbReference type="PANTHER" id="PTHR23053:SF0">
    <property type="entry name" value="HYDROCEPHALUS-INDUCING PROTEIN HOMOLOG"/>
    <property type="match status" value="1"/>
</dbReference>
<feature type="domain" description="HYDIN/VesB/CFA65-like Ig-like" evidence="6">
    <location>
        <begin position="228"/>
        <end position="315"/>
    </location>
</feature>
<dbReference type="InterPro" id="IPR033305">
    <property type="entry name" value="Hydin-like"/>
</dbReference>
<accession>A0A4P9YGJ4</accession>
<comment type="subcellular location">
    <subcellularLocation>
        <location evidence="1">Cell projection</location>
        <location evidence="1">Cilium</location>
    </subcellularLocation>
    <subcellularLocation>
        <location evidence="2">Cytoplasm</location>
    </subcellularLocation>
</comment>
<evidence type="ECO:0000256" key="2">
    <source>
        <dbReference type="ARBA" id="ARBA00004496"/>
    </source>
</evidence>
<dbReference type="InterPro" id="IPR059041">
    <property type="entry name" value="Ig_DLEC1_1"/>
</dbReference>
<evidence type="ECO:0000256" key="5">
    <source>
        <dbReference type="ARBA" id="ARBA00023273"/>
    </source>
</evidence>
<keyword evidence="3" id="KW-0963">Cytoplasm</keyword>
<evidence type="ECO:0000313" key="8">
    <source>
        <dbReference type="EMBL" id="RKP17450.1"/>
    </source>
</evidence>
<dbReference type="PANTHER" id="PTHR23053">
    <property type="entry name" value="DLEC1 DELETED IN LUNG AND ESOPHAGEAL CANCER 1"/>
    <property type="match status" value="1"/>
</dbReference>
<dbReference type="Pfam" id="PF23277">
    <property type="entry name" value="Ig_Dlec1_1"/>
    <property type="match status" value="1"/>
</dbReference>
<dbReference type="InterPro" id="IPR013783">
    <property type="entry name" value="Ig-like_fold"/>
</dbReference>
<feature type="domain" description="Deleted in lung and esophageal cancer protein 1 Ig-like" evidence="7">
    <location>
        <begin position="124"/>
        <end position="204"/>
    </location>
</feature>
<dbReference type="Pfam" id="PF22544">
    <property type="entry name" value="HYDIN_VesB_CFA65-like_Ig"/>
    <property type="match status" value="1"/>
</dbReference>
<evidence type="ECO:0000256" key="1">
    <source>
        <dbReference type="ARBA" id="ARBA00004138"/>
    </source>
</evidence>
<reference evidence="9" key="1">
    <citation type="journal article" date="2018" name="Nat. Microbiol.">
        <title>Leveraging single-cell genomics to expand the fungal tree of life.</title>
        <authorList>
            <person name="Ahrendt S.R."/>
            <person name="Quandt C.A."/>
            <person name="Ciobanu D."/>
            <person name="Clum A."/>
            <person name="Salamov A."/>
            <person name="Andreopoulos B."/>
            <person name="Cheng J.F."/>
            <person name="Woyke T."/>
            <person name="Pelin A."/>
            <person name="Henrissat B."/>
            <person name="Reynolds N.K."/>
            <person name="Benny G.L."/>
            <person name="Smith M.E."/>
            <person name="James T.Y."/>
            <person name="Grigoriev I.V."/>
        </authorList>
    </citation>
    <scope>NUCLEOTIDE SEQUENCE [LARGE SCALE GENOMIC DNA]</scope>
    <source>
        <strain evidence="9">CSF55</strain>
    </source>
</reference>
<dbReference type="GO" id="GO:0005930">
    <property type="term" value="C:axoneme"/>
    <property type="evidence" value="ECO:0007669"/>
    <property type="project" value="TreeGrafter"/>
</dbReference>
<protein>
    <recommendedName>
        <fullName evidence="10">MSP domain-containing protein</fullName>
    </recommendedName>
</protein>
<dbReference type="GO" id="GO:1904158">
    <property type="term" value="P:axonemal central apparatus assembly"/>
    <property type="evidence" value="ECO:0007669"/>
    <property type="project" value="TreeGrafter"/>
</dbReference>
<dbReference type="EMBL" id="ML005833">
    <property type="protein sequence ID" value="RKP17450.1"/>
    <property type="molecule type" value="Genomic_DNA"/>
</dbReference>
<dbReference type="Gene3D" id="2.60.40.10">
    <property type="entry name" value="Immunoglobulins"/>
    <property type="match status" value="1"/>
</dbReference>
<keyword evidence="5" id="KW-0966">Cell projection</keyword>
<sequence length="352" mass="39508">MEDIGNKLTGALASNEVKLKTIKNDKINRKNKKITEAVDSIDKSLRDIKASKKPTKASNLIKFNTEKQPAQLSSVYLKEITMSLEDRLALCGKQSSIPEIVEFVDIGENSCHKETQVPVDQPLFHATPSKVVFQNFDPFKKYEAMLSFRNRDKVARRLKVESLESPYFSVVPLKSGPPNGSRVAPGMEICYILQFKPEVKRDYFCQVVCVTDREKFVIPVEAKGSRGILDFQNEINFSECPVKFVSNHTLYVRNIGNAPARVIIEAEEPFSISPHQTTVMPQQAVQFEVSFYPQSIGKYEKYISILYDTGESVIVKALGSAEDVAVGSESDMLVMNNTYIGLASSQNVRLYN</sequence>
<proteinExistence type="predicted"/>
<organism evidence="8 9">
    <name type="scientific">Rozella allomycis (strain CSF55)</name>
    <dbReference type="NCBI Taxonomy" id="988480"/>
    <lineage>
        <taxon>Eukaryota</taxon>
        <taxon>Fungi</taxon>
        <taxon>Fungi incertae sedis</taxon>
        <taxon>Cryptomycota</taxon>
        <taxon>Cryptomycota incertae sedis</taxon>
        <taxon>Rozella</taxon>
    </lineage>
</organism>